<protein>
    <submittedName>
        <fullName evidence="1">Uncharacterized protein</fullName>
    </submittedName>
</protein>
<accession>A0A6L8K258</accession>
<name>A0A6L8K258_9BURK</name>
<reference evidence="1 2" key="1">
    <citation type="submission" date="2019-12" db="EMBL/GenBank/DDBJ databases">
        <title>Novel species isolated from a subtropical stream in China.</title>
        <authorList>
            <person name="Lu H."/>
        </authorList>
    </citation>
    <scope>NUCLEOTIDE SEQUENCE [LARGE SCALE GENOMIC DNA]</scope>
    <source>
        <strain evidence="1 2">FT135W</strain>
    </source>
</reference>
<dbReference type="AlphaFoldDB" id="A0A6L8K258"/>
<sequence>MSNTAPNGRYDMPWKLALTHAVYDFLDFFFPDIGVEIDRKKRPRFRDKELAALGFGAH</sequence>
<dbReference type="RefSeq" id="WP_161005108.1">
    <property type="nucleotide sequence ID" value="NZ_WWCN01000002.1"/>
</dbReference>
<evidence type="ECO:0000313" key="1">
    <source>
        <dbReference type="EMBL" id="MYM21579.1"/>
    </source>
</evidence>
<comment type="caution">
    <text evidence="1">The sequence shown here is derived from an EMBL/GenBank/DDBJ whole genome shotgun (WGS) entry which is preliminary data.</text>
</comment>
<dbReference type="Proteomes" id="UP000479335">
    <property type="component" value="Unassembled WGS sequence"/>
</dbReference>
<keyword evidence="2" id="KW-1185">Reference proteome</keyword>
<organism evidence="1 2">
    <name type="scientific">Duganella flavida</name>
    <dbReference type="NCBI Taxonomy" id="2692175"/>
    <lineage>
        <taxon>Bacteria</taxon>
        <taxon>Pseudomonadati</taxon>
        <taxon>Pseudomonadota</taxon>
        <taxon>Betaproteobacteria</taxon>
        <taxon>Burkholderiales</taxon>
        <taxon>Oxalobacteraceae</taxon>
        <taxon>Telluria group</taxon>
        <taxon>Duganella</taxon>
    </lineage>
</organism>
<proteinExistence type="predicted"/>
<evidence type="ECO:0000313" key="2">
    <source>
        <dbReference type="Proteomes" id="UP000479335"/>
    </source>
</evidence>
<dbReference type="EMBL" id="WWCN01000002">
    <property type="protein sequence ID" value="MYM21579.1"/>
    <property type="molecule type" value="Genomic_DNA"/>
</dbReference>
<gene>
    <name evidence="1" type="ORF">GTP46_02820</name>
</gene>